<evidence type="ECO:0000313" key="2">
    <source>
        <dbReference type="EMBL" id="CAF9941021.1"/>
    </source>
</evidence>
<sequence length="575" mass="64156">MDHSSSRGTRSAAQKSSDDSGYISADGDFFCSIEAHVAQKDRYRVVANGITRPYPMRRVVASERMASILTDSVNDQAAAILETLNIKGSRSLSQRYRESEDKIHTYLIETSSSDTTNWKAAAVEISSAFLNAGVAQDDIEVEITNPFLALDQVSTAIPNDPVLLDAIESVRGKVVSFLQSNAPSHWTSVAFHMRHHGSRPKESRTPTMLVFFRIGKNFPVPDESFRTTLLETGNQFRGDNADLGIFIGAVFRYESLERELAEELNSTSVSEHATTSLPYDTAFQRPPFDPFKTIDAFYHPSPYLNLPSERAMTVEERHALNSFVDDPTPKTFTNLQDVAQATLHAMKGRKPCRPSSPHDLGKHEPQSSTSLPSQFIGLDSLGLNARQFSSLGQPIDFDGLKHSTGLSARQPFNLDQPTDFDGLRHSIDLNSLHTRTRQSFADLFGARQPSNLDRPIDFDSPKHPIDLDDTRRSSADLLSARQPSSLSQSTDFVPPLRRSSKRHRSTEIINSVKRQVVQSSVLEEADTFLTASARLIGFLYSRVVTQEARQECDAFFMAYDRFLNAMDKDEHDGLF</sequence>
<feature type="region of interest" description="Disordered" evidence="1">
    <location>
        <begin position="1"/>
        <end position="20"/>
    </location>
</feature>
<comment type="caution">
    <text evidence="2">The sequence shown here is derived from an EMBL/GenBank/DDBJ whole genome shotgun (WGS) entry which is preliminary data.</text>
</comment>
<reference evidence="2" key="1">
    <citation type="submission" date="2021-03" db="EMBL/GenBank/DDBJ databases">
        <authorList>
            <person name="Tagirdzhanova G."/>
        </authorList>
    </citation>
    <scope>NUCLEOTIDE SEQUENCE</scope>
</reference>
<feature type="region of interest" description="Disordered" evidence="1">
    <location>
        <begin position="476"/>
        <end position="505"/>
    </location>
</feature>
<dbReference type="Proteomes" id="UP000664521">
    <property type="component" value="Unassembled WGS sequence"/>
</dbReference>
<dbReference type="OrthoDB" id="5424209at2759"/>
<dbReference type="EMBL" id="CAJPDS010000171">
    <property type="protein sequence ID" value="CAF9941021.1"/>
    <property type="molecule type" value="Genomic_DNA"/>
</dbReference>
<keyword evidence="3" id="KW-1185">Reference proteome</keyword>
<feature type="compositionally biased region" description="Polar residues" evidence="1">
    <location>
        <begin position="481"/>
        <end position="491"/>
    </location>
</feature>
<dbReference type="AlphaFoldDB" id="A0A8H3J5B9"/>
<accession>A0A8H3J5B9</accession>
<organism evidence="2 3">
    <name type="scientific">Heterodermia speciosa</name>
    <dbReference type="NCBI Taxonomy" id="116794"/>
    <lineage>
        <taxon>Eukaryota</taxon>
        <taxon>Fungi</taxon>
        <taxon>Dikarya</taxon>
        <taxon>Ascomycota</taxon>
        <taxon>Pezizomycotina</taxon>
        <taxon>Lecanoromycetes</taxon>
        <taxon>OSLEUM clade</taxon>
        <taxon>Lecanoromycetidae</taxon>
        <taxon>Caliciales</taxon>
        <taxon>Physciaceae</taxon>
        <taxon>Heterodermia</taxon>
    </lineage>
</organism>
<feature type="region of interest" description="Disordered" evidence="1">
    <location>
        <begin position="346"/>
        <end position="373"/>
    </location>
</feature>
<proteinExistence type="predicted"/>
<protein>
    <submittedName>
        <fullName evidence="2">Uncharacterized protein</fullName>
    </submittedName>
</protein>
<evidence type="ECO:0000313" key="3">
    <source>
        <dbReference type="Proteomes" id="UP000664521"/>
    </source>
</evidence>
<feature type="compositionally biased region" description="Polar residues" evidence="1">
    <location>
        <begin position="1"/>
        <end position="15"/>
    </location>
</feature>
<gene>
    <name evidence="2" type="ORF">HETSPECPRED_002845</name>
</gene>
<evidence type="ECO:0000256" key="1">
    <source>
        <dbReference type="SAM" id="MobiDB-lite"/>
    </source>
</evidence>
<name>A0A8H3J5B9_9LECA</name>